<evidence type="ECO:0000313" key="10">
    <source>
        <dbReference type="Proteomes" id="UP000001819"/>
    </source>
</evidence>
<dbReference type="EC" id="5.4.2.4" evidence="8"/>
<dbReference type="SUPFAM" id="SSF53254">
    <property type="entry name" value="Phosphoglycerate mutase-like"/>
    <property type="match status" value="1"/>
</dbReference>
<dbReference type="GO" id="GO:0006096">
    <property type="term" value="P:glycolytic process"/>
    <property type="evidence" value="ECO:0007669"/>
    <property type="project" value="UniProtKB-KW"/>
</dbReference>
<dbReference type="SMART" id="SM00855">
    <property type="entry name" value="PGAM"/>
    <property type="match status" value="1"/>
</dbReference>
<dbReference type="PANTHER" id="PTHR11931">
    <property type="entry name" value="PHOSPHOGLYCERATE MUTASE"/>
    <property type="match status" value="1"/>
</dbReference>
<protein>
    <recommendedName>
        <fullName evidence="8">Phosphoglycerate mutase</fullName>
        <ecNumber evidence="8">5.4.2.11</ecNumber>
        <ecNumber evidence="8">5.4.2.4</ecNumber>
    </recommendedName>
</protein>
<evidence type="ECO:0000256" key="1">
    <source>
        <dbReference type="ARBA" id="ARBA00000505"/>
    </source>
</evidence>
<feature type="active site" description="Proton donor/acceptor" evidence="5">
    <location>
        <position position="126"/>
    </location>
</feature>
<feature type="active site" description="Tele-phosphohistidine intermediate" evidence="5">
    <location>
        <position position="47"/>
    </location>
</feature>
<comment type="catalytic activity">
    <reaction evidence="8">
        <text>(2R)-2-phosphoglycerate = (2R)-3-phosphoglycerate</text>
        <dbReference type="Rhea" id="RHEA:15901"/>
        <dbReference type="ChEBI" id="CHEBI:58272"/>
        <dbReference type="ChEBI" id="CHEBI:58289"/>
        <dbReference type="EC" id="5.4.2.11"/>
    </reaction>
</comment>
<evidence type="ECO:0000256" key="8">
    <source>
        <dbReference type="RuleBase" id="RU004511"/>
    </source>
</evidence>
<dbReference type="NCBIfam" id="TIGR01258">
    <property type="entry name" value="pgm_1"/>
    <property type="match status" value="1"/>
</dbReference>
<keyword evidence="3 8" id="KW-0324">Glycolysis</keyword>
<dbReference type="GO" id="GO:0016791">
    <property type="term" value="F:phosphatase activity"/>
    <property type="evidence" value="ECO:0007669"/>
    <property type="project" value="UniProtKB-ARBA"/>
</dbReference>
<feature type="compositionally biased region" description="Basic and acidic residues" evidence="9">
    <location>
        <begin position="1"/>
        <end position="12"/>
    </location>
</feature>
<dbReference type="ExpressionAtlas" id="A0A6I8VAV5">
    <property type="expression patterns" value="baseline"/>
</dbReference>
<comment type="similarity">
    <text evidence="2 8">Belongs to the phosphoglycerate mutase family. BPG-dependent PGAM subfamily.</text>
</comment>
<dbReference type="AlphaFoldDB" id="A0A6I8VAV5"/>
<dbReference type="InterPro" id="IPR001345">
    <property type="entry name" value="PG/BPGM_mutase_AS"/>
</dbReference>
<keyword evidence="10" id="KW-1185">Reference proteome</keyword>
<dbReference type="Proteomes" id="UP000001819">
    <property type="component" value="Chromosome 2"/>
</dbReference>
<evidence type="ECO:0000256" key="2">
    <source>
        <dbReference type="ARBA" id="ARBA00006717"/>
    </source>
</evidence>
<dbReference type="HAMAP" id="MF_01039">
    <property type="entry name" value="PGAM_GpmA"/>
    <property type="match status" value="1"/>
</dbReference>
<proteinExistence type="inferred from homology"/>
<dbReference type="Pfam" id="PF00300">
    <property type="entry name" value="His_Phos_1"/>
    <property type="match status" value="2"/>
</dbReference>
<sequence length="288" mass="32869">MECRKTVLERRMSRAKQKKMNETSHEGGKGKSSQFKMKTNRLVLLRHGESEFNLENKFCGWHDAPLTENGEREACMVASPALLQSKLDFDVVYTSVLDRSKKSAELILSNMNRAYVPTKADWRLCERHYGNLTGFRKREIANIYGEDQVQAWRRGYDDVPPEINTENRYYYVIRNNPIFDDVPAGQFPMTESLGMCVDRVEPVWKEIKQEVLNGTRVLICVHGTVTRALVKHIEGVSKEAIQKVNIPNSIPRVYEFNMKTGELVGGPINLGDPEYIKKKTAQVAAIGD</sequence>
<organism evidence="10 11">
    <name type="scientific">Drosophila pseudoobscura pseudoobscura</name>
    <name type="common">Fruit fly</name>
    <dbReference type="NCBI Taxonomy" id="46245"/>
    <lineage>
        <taxon>Eukaryota</taxon>
        <taxon>Metazoa</taxon>
        <taxon>Ecdysozoa</taxon>
        <taxon>Arthropoda</taxon>
        <taxon>Hexapoda</taxon>
        <taxon>Insecta</taxon>
        <taxon>Pterygota</taxon>
        <taxon>Neoptera</taxon>
        <taxon>Endopterygota</taxon>
        <taxon>Diptera</taxon>
        <taxon>Brachycera</taxon>
        <taxon>Muscomorpha</taxon>
        <taxon>Ephydroidea</taxon>
        <taxon>Drosophilidae</taxon>
        <taxon>Drosophila</taxon>
        <taxon>Sophophora</taxon>
    </lineage>
</organism>
<keyword evidence="4 8" id="KW-0413">Isomerase</keyword>
<dbReference type="InParanoid" id="A0A6I8VAV5"/>
<dbReference type="PROSITE" id="PS00175">
    <property type="entry name" value="PG_MUTASE"/>
    <property type="match status" value="1"/>
</dbReference>
<evidence type="ECO:0000256" key="6">
    <source>
        <dbReference type="PIRSR" id="PIRSR613078-2"/>
    </source>
</evidence>
<evidence type="ECO:0000256" key="4">
    <source>
        <dbReference type="ARBA" id="ARBA00023235"/>
    </source>
</evidence>
<gene>
    <name evidence="11" type="primary">LOC4801680</name>
</gene>
<feature type="site" description="Transition state stabilizer" evidence="7">
    <location>
        <position position="222"/>
    </location>
</feature>
<dbReference type="InterPro" id="IPR005952">
    <property type="entry name" value="Phosphogly_mut1"/>
</dbReference>
<evidence type="ECO:0000256" key="7">
    <source>
        <dbReference type="PIRSR" id="PIRSR613078-3"/>
    </source>
</evidence>
<feature type="binding site" evidence="6">
    <location>
        <begin position="46"/>
        <end position="53"/>
    </location>
    <ligand>
        <name>substrate</name>
    </ligand>
</feature>
<dbReference type="RefSeq" id="XP_015037355.2">
    <property type="nucleotide sequence ID" value="XM_015181869.2"/>
</dbReference>
<dbReference type="InterPro" id="IPR013078">
    <property type="entry name" value="His_Pase_superF_clade-1"/>
</dbReference>
<feature type="binding site" evidence="6">
    <location>
        <position position="137"/>
    </location>
    <ligand>
        <name>substrate</name>
    </ligand>
</feature>
<feature type="region of interest" description="Disordered" evidence="9">
    <location>
        <begin position="1"/>
        <end position="33"/>
    </location>
</feature>
<feature type="binding site" evidence="6">
    <location>
        <position position="99"/>
    </location>
    <ligand>
        <name>substrate</name>
    </ligand>
</feature>
<feature type="binding site" evidence="6">
    <location>
        <begin position="153"/>
        <end position="154"/>
    </location>
    <ligand>
        <name>substrate</name>
    </ligand>
</feature>
<dbReference type="InterPro" id="IPR029033">
    <property type="entry name" value="His_PPase_superfam"/>
</dbReference>
<dbReference type="EC" id="5.4.2.11" evidence="8"/>
<reference evidence="10" key="1">
    <citation type="submission" date="2024-06" db="UniProtKB">
        <authorList>
            <consortium name="RefSeq"/>
        </authorList>
    </citation>
    <scope>NUCLEOTIDE SEQUENCE [LARGE SCALE GENOMIC DNA]</scope>
    <source>
        <strain evidence="10">MV2-25</strain>
    </source>
</reference>
<reference evidence="11" key="2">
    <citation type="submission" date="2025-08" db="UniProtKB">
        <authorList>
            <consortium name="RefSeq"/>
        </authorList>
    </citation>
    <scope>IDENTIFICATION</scope>
    <source>
        <strain evidence="11">MV-25-SWS-2005</strain>
        <tissue evidence="11">Whole body</tissue>
    </source>
</reference>
<dbReference type="GO" id="GO:0004619">
    <property type="term" value="F:phosphoglycerate mutase activity"/>
    <property type="evidence" value="ECO:0007669"/>
    <property type="project" value="UniProtKB-EC"/>
</dbReference>
<name>A0A6I8VAV5_DROPS</name>
<evidence type="ECO:0000256" key="9">
    <source>
        <dbReference type="SAM" id="MobiDB-lite"/>
    </source>
</evidence>
<dbReference type="GO" id="GO:0004082">
    <property type="term" value="F:bisphosphoglycerate mutase activity"/>
    <property type="evidence" value="ECO:0007669"/>
    <property type="project" value="UniProtKB-EC"/>
</dbReference>
<evidence type="ECO:0000256" key="3">
    <source>
        <dbReference type="ARBA" id="ARBA00023152"/>
    </source>
</evidence>
<accession>A0A6I8VAV5</accession>
<evidence type="ECO:0000256" key="5">
    <source>
        <dbReference type="PIRSR" id="PIRSR613078-1"/>
    </source>
</evidence>
<dbReference type="Gene3D" id="3.40.50.1240">
    <property type="entry name" value="Phosphoglycerate mutase-like"/>
    <property type="match status" value="1"/>
</dbReference>
<comment type="catalytic activity">
    <reaction evidence="1 8">
        <text>(2R)-3-phospho-glyceroyl phosphate = (2R)-2,3-bisphosphoglycerate + H(+)</text>
        <dbReference type="Rhea" id="RHEA:17765"/>
        <dbReference type="ChEBI" id="CHEBI:15378"/>
        <dbReference type="ChEBI" id="CHEBI:57604"/>
        <dbReference type="ChEBI" id="CHEBI:58248"/>
        <dbReference type="EC" id="5.4.2.4"/>
    </reaction>
</comment>
<dbReference type="CDD" id="cd07067">
    <property type="entry name" value="HP_PGM_like"/>
    <property type="match status" value="1"/>
</dbReference>
<feature type="compositionally biased region" description="Basic and acidic residues" evidence="9">
    <location>
        <begin position="19"/>
        <end position="29"/>
    </location>
</feature>
<evidence type="ECO:0000313" key="11">
    <source>
        <dbReference type="RefSeq" id="XP_015037355.2"/>
    </source>
</evidence>
<dbReference type="FunCoup" id="A0A6I8VAV5">
    <property type="interactions" value="167"/>
</dbReference>
<feature type="binding site" evidence="6">
    <location>
        <begin position="126"/>
        <end position="129"/>
    </location>
    <ligand>
        <name>substrate</name>
    </ligand>
</feature>
<dbReference type="Bgee" id="FBgn0080064">
    <property type="expression patterns" value="Expressed in male reproductive system and 3 other cell types or tissues"/>
</dbReference>